<dbReference type="Proteomes" id="UP000466906">
    <property type="component" value="Plasmid pJCM12272"/>
</dbReference>
<dbReference type="EMBL" id="AP022566">
    <property type="protein sequence ID" value="BBX30509.1"/>
    <property type="molecule type" value="Genomic_DNA"/>
</dbReference>
<geneLocation type="plasmid" evidence="1 2">
    <name>pJCM12272</name>
</geneLocation>
<keyword evidence="2" id="KW-1185">Reference proteome</keyword>
<protein>
    <submittedName>
        <fullName evidence="1">Uncharacterized protein</fullName>
    </submittedName>
</protein>
<evidence type="ECO:0000313" key="1">
    <source>
        <dbReference type="EMBL" id="BBX30509.1"/>
    </source>
</evidence>
<name>A0A6N4V1E3_9MYCO</name>
<dbReference type="RefSeq" id="WP_264033067.1">
    <property type="nucleotide sequence ID" value="NZ_AP022566.1"/>
</dbReference>
<evidence type="ECO:0000313" key="2">
    <source>
        <dbReference type="Proteomes" id="UP000466906"/>
    </source>
</evidence>
<reference evidence="1 2" key="1">
    <citation type="journal article" date="2019" name="Emerg. Microbes Infect.">
        <title>Comprehensive subspecies identification of 175 nontuberculous mycobacteria species based on 7547 genomic profiles.</title>
        <authorList>
            <person name="Matsumoto Y."/>
            <person name="Kinjo T."/>
            <person name="Motooka D."/>
            <person name="Nabeya D."/>
            <person name="Jung N."/>
            <person name="Uechi K."/>
            <person name="Horii T."/>
            <person name="Iida T."/>
            <person name="Fujita J."/>
            <person name="Nakamura S."/>
        </authorList>
    </citation>
    <scope>NUCLEOTIDE SEQUENCE [LARGE SCALE GENOMIC DNA]</scope>
    <source>
        <strain evidence="1 2">JCM 12272</strain>
        <plasmid evidence="1">pJCM12272</plasmid>
    </source>
</reference>
<dbReference type="AlphaFoldDB" id="A0A6N4V1E3"/>
<accession>A0A6N4V1E3</accession>
<organism evidence="1 2">
    <name type="scientific">Mycolicibacterium alvei</name>
    <dbReference type="NCBI Taxonomy" id="67081"/>
    <lineage>
        <taxon>Bacteria</taxon>
        <taxon>Bacillati</taxon>
        <taxon>Actinomycetota</taxon>
        <taxon>Actinomycetes</taxon>
        <taxon>Mycobacteriales</taxon>
        <taxon>Mycobacteriaceae</taxon>
        <taxon>Mycolicibacterium</taxon>
    </lineage>
</organism>
<proteinExistence type="predicted"/>
<keyword evidence="1" id="KW-0614">Plasmid</keyword>
<dbReference type="KEGG" id="malv:MALV_56340"/>
<sequence length="44" mass="5026">MSWSIGYDEKWQRDNGYGVPAEITARDEAVRTTYRGVAHLRGVL</sequence>
<gene>
    <name evidence="1" type="ORF">MALV_56340</name>
</gene>